<gene>
    <name evidence="8" type="primary">greA</name>
    <name evidence="12" type="ORF">BWK62_02920</name>
</gene>
<dbReference type="GO" id="GO:0070063">
    <property type="term" value="F:RNA polymerase binding"/>
    <property type="evidence" value="ECO:0007669"/>
    <property type="project" value="InterPro"/>
</dbReference>
<evidence type="ECO:0000256" key="9">
    <source>
        <dbReference type="RuleBase" id="RU000556"/>
    </source>
</evidence>
<dbReference type="AlphaFoldDB" id="A0A246GDC7"/>
<comment type="function">
    <text evidence="6 8 9">Necessary for efficient RNA polymerase transcription elongation past template-encoded arresting sites. The arresting sites in DNA have the property of trapping a certain fraction of elongating RNA polymerases that pass through, resulting in locked ternary complexes. Cleavage of the nascent transcript by cleavage factors such as GreA or GreB allows the resumption of elongation from the new 3'terminus. GreA releases sequences of 2 to 3 nucleotides.</text>
</comment>
<dbReference type="Gene3D" id="3.10.50.30">
    <property type="entry name" value="Transcription elongation factor, GreA/GreB, C-terminal domain"/>
    <property type="match status" value="1"/>
</dbReference>
<evidence type="ECO:0000256" key="6">
    <source>
        <dbReference type="ARBA" id="ARBA00024916"/>
    </source>
</evidence>
<evidence type="ECO:0000259" key="10">
    <source>
        <dbReference type="Pfam" id="PF01272"/>
    </source>
</evidence>
<dbReference type="InterPro" id="IPR022691">
    <property type="entry name" value="Tscrpt_elong_fac_GreA/B_N"/>
</dbReference>
<feature type="domain" description="Transcription elongation factor GreA/GreB C-terminal" evidence="10">
    <location>
        <begin position="85"/>
        <end position="156"/>
    </location>
</feature>
<keyword evidence="12" id="KW-0648">Protein biosynthesis</keyword>
<dbReference type="InterPro" id="IPR023459">
    <property type="entry name" value="Tscrpt_elong_fac_GreA/B_fam"/>
</dbReference>
<dbReference type="Pfam" id="PF01272">
    <property type="entry name" value="GreA_GreB"/>
    <property type="match status" value="1"/>
</dbReference>
<evidence type="ECO:0000313" key="13">
    <source>
        <dbReference type="Proteomes" id="UP000198034"/>
    </source>
</evidence>
<dbReference type="PANTHER" id="PTHR30437:SF4">
    <property type="entry name" value="TRANSCRIPTION ELONGATION FACTOR GREA"/>
    <property type="match status" value="1"/>
</dbReference>
<evidence type="ECO:0000259" key="11">
    <source>
        <dbReference type="Pfam" id="PF03449"/>
    </source>
</evidence>
<dbReference type="FunFam" id="3.10.50.30:FF:000001">
    <property type="entry name" value="Transcription elongation factor GreA"/>
    <property type="match status" value="1"/>
</dbReference>
<dbReference type="PANTHER" id="PTHR30437">
    <property type="entry name" value="TRANSCRIPTION ELONGATION FACTOR GREA"/>
    <property type="match status" value="1"/>
</dbReference>
<dbReference type="GO" id="GO:0032784">
    <property type="term" value="P:regulation of DNA-templated transcription elongation"/>
    <property type="evidence" value="ECO:0007669"/>
    <property type="project" value="UniProtKB-UniRule"/>
</dbReference>
<dbReference type="OrthoDB" id="9808774at2"/>
<dbReference type="SUPFAM" id="SSF46557">
    <property type="entry name" value="GreA transcript cleavage protein, N-terminal domain"/>
    <property type="match status" value="1"/>
</dbReference>
<dbReference type="SUPFAM" id="SSF54534">
    <property type="entry name" value="FKBP-like"/>
    <property type="match status" value="1"/>
</dbReference>
<dbReference type="InterPro" id="IPR018151">
    <property type="entry name" value="TF_GreA/GreB_CS"/>
</dbReference>
<reference evidence="12 13" key="1">
    <citation type="journal article" date="2017" name="Infect. Genet. Evol.">
        <title>Comparative genome analysis of fish pathogen Flavobacterium columnare reveals extensive sequence diversity within the species.</title>
        <authorList>
            <person name="Kayansamruaj P."/>
            <person name="Dong H.T."/>
            <person name="Hirono I."/>
            <person name="Kondo H."/>
            <person name="Senapin S."/>
            <person name="Rodkhum C."/>
        </authorList>
    </citation>
    <scope>NUCLEOTIDE SEQUENCE [LARGE SCALE GENOMIC DNA]</scope>
    <source>
        <strain evidence="12 13">1214</strain>
    </source>
</reference>
<dbReference type="Pfam" id="PF03449">
    <property type="entry name" value="GreA_GreB_N"/>
    <property type="match status" value="1"/>
</dbReference>
<comment type="caution">
    <text evidence="12">The sequence shown here is derived from an EMBL/GenBank/DDBJ whole genome shotgun (WGS) entry which is preliminary data.</text>
</comment>
<evidence type="ECO:0000256" key="2">
    <source>
        <dbReference type="ARBA" id="ARBA00013729"/>
    </source>
</evidence>
<accession>A0A246GDC7</accession>
<dbReference type="InterPro" id="IPR036805">
    <property type="entry name" value="Tscrpt_elong_fac_GreA/B_N_sf"/>
</dbReference>
<evidence type="ECO:0000256" key="8">
    <source>
        <dbReference type="HAMAP-Rule" id="MF_00105"/>
    </source>
</evidence>
<dbReference type="FunFam" id="1.10.287.180:FF:000001">
    <property type="entry name" value="Transcription elongation factor GreA"/>
    <property type="match status" value="1"/>
</dbReference>
<comment type="similarity">
    <text evidence="1 8 9">Belongs to the GreA/GreB family.</text>
</comment>
<protein>
    <recommendedName>
        <fullName evidence="2 8">Transcription elongation factor GreA</fullName>
    </recommendedName>
    <alternativeName>
        <fullName evidence="7 8">Transcript cleavage factor GreA</fullName>
    </alternativeName>
</protein>
<dbReference type="EMBL" id="MTCY01000005">
    <property type="protein sequence ID" value="OWP79318.1"/>
    <property type="molecule type" value="Genomic_DNA"/>
</dbReference>
<dbReference type="HAMAP" id="MF_00105">
    <property type="entry name" value="GreA_GreB"/>
    <property type="match status" value="1"/>
</dbReference>
<dbReference type="GO" id="GO:0003746">
    <property type="term" value="F:translation elongation factor activity"/>
    <property type="evidence" value="ECO:0007669"/>
    <property type="project" value="UniProtKB-KW"/>
</dbReference>
<proteinExistence type="inferred from homology"/>
<dbReference type="Proteomes" id="UP000198034">
    <property type="component" value="Unassembled WGS sequence"/>
</dbReference>
<dbReference type="PIRSF" id="PIRSF006092">
    <property type="entry name" value="GreA_GreB"/>
    <property type="match status" value="1"/>
</dbReference>
<dbReference type="InterPro" id="IPR036953">
    <property type="entry name" value="GreA/GreB_C_sf"/>
</dbReference>
<evidence type="ECO:0000256" key="3">
    <source>
        <dbReference type="ARBA" id="ARBA00023015"/>
    </source>
</evidence>
<sequence>MSKVSYYTAEGLKKLKEELEYLKSVERPKASEAIAEARDKGDLSENAEYDAAKEAQGLLEMKIAKMEELYANARLIDESQLDLSKVLVLSNVKIKNQANGMELTYQLVAESEADLKKNKISVTSPIGKGLLGKSVGEIAEIKVPNGVLKFEVLEITRD</sequence>
<dbReference type="NCBIfam" id="NF001263">
    <property type="entry name" value="PRK00226.1-4"/>
    <property type="match status" value="1"/>
</dbReference>
<dbReference type="InterPro" id="IPR006359">
    <property type="entry name" value="Tscrpt_elong_fac_GreA"/>
</dbReference>
<evidence type="ECO:0000313" key="12">
    <source>
        <dbReference type="EMBL" id="OWP79318.1"/>
    </source>
</evidence>
<evidence type="ECO:0000256" key="4">
    <source>
        <dbReference type="ARBA" id="ARBA00023125"/>
    </source>
</evidence>
<dbReference type="PROSITE" id="PS00830">
    <property type="entry name" value="GREAB_2"/>
    <property type="match status" value="1"/>
</dbReference>
<feature type="domain" description="Transcription elongation factor GreA/GreB N-terminal" evidence="11">
    <location>
        <begin position="6"/>
        <end position="74"/>
    </location>
</feature>
<keyword evidence="4 8" id="KW-0238">DNA-binding</keyword>
<keyword evidence="3 8" id="KW-0805">Transcription regulation</keyword>
<evidence type="ECO:0000256" key="1">
    <source>
        <dbReference type="ARBA" id="ARBA00008213"/>
    </source>
</evidence>
<name>A0A246GDC7_9FLAO</name>
<dbReference type="Gene3D" id="1.10.287.180">
    <property type="entry name" value="Transcription elongation factor, GreA/GreB, N-terminal domain"/>
    <property type="match status" value="1"/>
</dbReference>
<organism evidence="12 13">
    <name type="scientific">Flavobacterium columnare</name>
    <dbReference type="NCBI Taxonomy" id="996"/>
    <lineage>
        <taxon>Bacteria</taxon>
        <taxon>Pseudomonadati</taxon>
        <taxon>Bacteroidota</taxon>
        <taxon>Flavobacteriia</taxon>
        <taxon>Flavobacteriales</taxon>
        <taxon>Flavobacteriaceae</taxon>
        <taxon>Flavobacterium</taxon>
    </lineage>
</organism>
<dbReference type="NCBIfam" id="TIGR01462">
    <property type="entry name" value="greA"/>
    <property type="match status" value="1"/>
</dbReference>
<dbReference type="InterPro" id="IPR028624">
    <property type="entry name" value="Tscrpt_elong_fac_GreA/B"/>
</dbReference>
<evidence type="ECO:0000256" key="5">
    <source>
        <dbReference type="ARBA" id="ARBA00023163"/>
    </source>
</evidence>
<keyword evidence="12" id="KW-0251">Elongation factor</keyword>
<dbReference type="NCBIfam" id="NF001261">
    <property type="entry name" value="PRK00226.1-2"/>
    <property type="match status" value="1"/>
</dbReference>
<dbReference type="GO" id="GO:0003677">
    <property type="term" value="F:DNA binding"/>
    <property type="evidence" value="ECO:0007669"/>
    <property type="project" value="UniProtKB-UniRule"/>
</dbReference>
<evidence type="ECO:0000256" key="7">
    <source>
        <dbReference type="ARBA" id="ARBA00030776"/>
    </source>
</evidence>
<dbReference type="InterPro" id="IPR001437">
    <property type="entry name" value="Tscrpt_elong_fac_GreA/B_C"/>
</dbReference>
<dbReference type="GO" id="GO:0006354">
    <property type="term" value="P:DNA-templated transcription elongation"/>
    <property type="evidence" value="ECO:0007669"/>
    <property type="project" value="TreeGrafter"/>
</dbReference>
<keyword evidence="5 8" id="KW-0804">Transcription</keyword>